<gene>
    <name evidence="1" type="ORF">KR51_00037240</name>
</gene>
<name>U5DET6_9CHRO</name>
<dbReference type="EMBL" id="ASSJ01000092">
    <property type="protein sequence ID" value="ERN39812.1"/>
    <property type="molecule type" value="Genomic_DNA"/>
</dbReference>
<dbReference type="InParanoid" id="U5DET6"/>
<dbReference type="Proteomes" id="UP000016960">
    <property type="component" value="Unassembled WGS sequence"/>
</dbReference>
<proteinExistence type="predicted"/>
<evidence type="ECO:0000313" key="1">
    <source>
        <dbReference type="EMBL" id="ERN39812.1"/>
    </source>
</evidence>
<dbReference type="RefSeq" id="WP_022609350.1">
    <property type="nucleotide sequence ID" value="NZ_ASSJ01000092.1"/>
</dbReference>
<reference evidence="1 2" key="1">
    <citation type="submission" date="2013-05" db="EMBL/GenBank/DDBJ databases">
        <title>Draft genome sequence of Rubidibacter lacunae KORDI 51-2.</title>
        <authorList>
            <person name="Choi D.H."/>
            <person name="Noh J.H."/>
            <person name="Kwon K.-K."/>
            <person name="Lee J.-H."/>
            <person name="Ryu J.-Y."/>
        </authorList>
    </citation>
    <scope>NUCLEOTIDE SEQUENCE [LARGE SCALE GENOMIC DNA]</scope>
    <source>
        <strain evidence="1 2">KORDI 51-2</strain>
    </source>
</reference>
<organism evidence="1 2">
    <name type="scientific">Rubidibacter lacunae KORDI 51-2</name>
    <dbReference type="NCBI Taxonomy" id="582515"/>
    <lineage>
        <taxon>Bacteria</taxon>
        <taxon>Bacillati</taxon>
        <taxon>Cyanobacteriota</taxon>
        <taxon>Cyanophyceae</taxon>
        <taxon>Oscillatoriophycideae</taxon>
        <taxon>Chroococcales</taxon>
        <taxon>Aphanothecaceae</taxon>
        <taxon>Rubidibacter</taxon>
    </lineage>
</organism>
<keyword evidence="2" id="KW-1185">Reference proteome</keyword>
<dbReference type="OrthoDB" id="6959740at2"/>
<protein>
    <submittedName>
        <fullName evidence="1">Uncharacterized protein</fullName>
    </submittedName>
</protein>
<evidence type="ECO:0000313" key="2">
    <source>
        <dbReference type="Proteomes" id="UP000016960"/>
    </source>
</evidence>
<dbReference type="STRING" id="582515.KR51_00037240"/>
<accession>U5DET6</accession>
<sequence length="81" mass="9580">MAINMESGFEIFRFSDSNYDEITVEIQFNGEQIAQLNKDKGLQFIEIEFFSDFIEPNFIPKFLMKDFLMVLNEAQRLLENS</sequence>
<dbReference type="eggNOG" id="ENOG5033BSH">
    <property type="taxonomic scope" value="Bacteria"/>
</dbReference>
<dbReference type="AlphaFoldDB" id="U5DET6"/>
<comment type="caution">
    <text evidence="1">The sequence shown here is derived from an EMBL/GenBank/DDBJ whole genome shotgun (WGS) entry which is preliminary data.</text>
</comment>